<dbReference type="Proteomes" id="UP000256862">
    <property type="component" value="Chromosome CO2235"/>
</dbReference>
<comment type="caution">
    <text evidence="1">The sequence shown here is derived from an EMBL/GenBank/DDBJ whole genome shotgun (WGS) entry which is preliminary data.</text>
</comment>
<sequence>MPGRCRWWRMARWTRRWRCRCKTLLQPARCAAAAASPRCLSWGSRGGVTTTPRQISMPTPPCSGPGACGIYAGNPIESVLDCGPQSRLGNRCLYRKVQGEESPDSTGQGVG</sequence>
<name>A0A976GB32_9BURK</name>
<dbReference type="EMBL" id="OGUS01000125">
    <property type="protein sequence ID" value="SPC16096.1"/>
    <property type="molecule type" value="Genomic_DNA"/>
</dbReference>
<accession>A0A976GB32</accession>
<gene>
    <name evidence="1" type="ORF">CO2235_30038</name>
</gene>
<reference evidence="1 2" key="1">
    <citation type="submission" date="2018-01" db="EMBL/GenBank/DDBJ databases">
        <authorList>
            <person name="Clerissi C."/>
        </authorList>
    </citation>
    <scope>NUCLEOTIDE SEQUENCE [LARGE SCALE GENOMIC DNA]</scope>
    <source>
        <strain evidence="1">Cupriavidus oxalaticus LMG 2235</strain>
    </source>
</reference>
<organism evidence="1 2">
    <name type="scientific">Cupriavidus oxalaticus</name>
    <dbReference type="NCBI Taxonomy" id="96344"/>
    <lineage>
        <taxon>Bacteria</taxon>
        <taxon>Pseudomonadati</taxon>
        <taxon>Pseudomonadota</taxon>
        <taxon>Betaproteobacteria</taxon>
        <taxon>Burkholderiales</taxon>
        <taxon>Burkholderiaceae</taxon>
        <taxon>Cupriavidus</taxon>
    </lineage>
</organism>
<evidence type="ECO:0000313" key="1">
    <source>
        <dbReference type="EMBL" id="SPC16096.1"/>
    </source>
</evidence>
<proteinExistence type="predicted"/>
<evidence type="ECO:0000313" key="2">
    <source>
        <dbReference type="Proteomes" id="UP000256862"/>
    </source>
</evidence>
<protein>
    <submittedName>
        <fullName evidence="1">Uncharacterized protein</fullName>
    </submittedName>
</protein>
<dbReference type="AlphaFoldDB" id="A0A976GB32"/>